<dbReference type="EMBL" id="CM042036">
    <property type="protein sequence ID" value="KAI3744575.1"/>
    <property type="molecule type" value="Genomic_DNA"/>
</dbReference>
<keyword evidence="2" id="KW-1185">Reference proteome</keyword>
<dbReference type="Proteomes" id="UP001056120">
    <property type="component" value="Linkage Group LG19"/>
</dbReference>
<reference evidence="2" key="1">
    <citation type="journal article" date="2022" name="Mol. Ecol. Resour.">
        <title>The genomes of chicory, endive, great burdock and yacon provide insights into Asteraceae palaeo-polyploidization history and plant inulin production.</title>
        <authorList>
            <person name="Fan W."/>
            <person name="Wang S."/>
            <person name="Wang H."/>
            <person name="Wang A."/>
            <person name="Jiang F."/>
            <person name="Liu H."/>
            <person name="Zhao H."/>
            <person name="Xu D."/>
            <person name="Zhang Y."/>
        </authorList>
    </citation>
    <scope>NUCLEOTIDE SEQUENCE [LARGE SCALE GENOMIC DNA]</scope>
    <source>
        <strain evidence="2">cv. Yunnan</strain>
    </source>
</reference>
<gene>
    <name evidence="1" type="ORF">L1987_57659</name>
</gene>
<reference evidence="1 2" key="2">
    <citation type="journal article" date="2022" name="Mol. Ecol. Resour.">
        <title>The genomes of chicory, endive, great burdock and yacon provide insights into Asteraceae paleo-polyploidization history and plant inulin production.</title>
        <authorList>
            <person name="Fan W."/>
            <person name="Wang S."/>
            <person name="Wang H."/>
            <person name="Wang A."/>
            <person name="Jiang F."/>
            <person name="Liu H."/>
            <person name="Zhao H."/>
            <person name="Xu D."/>
            <person name="Zhang Y."/>
        </authorList>
    </citation>
    <scope>NUCLEOTIDE SEQUENCE [LARGE SCALE GENOMIC DNA]</scope>
    <source>
        <strain evidence="2">cv. Yunnan</strain>
        <tissue evidence="1">Leaves</tissue>
    </source>
</reference>
<organism evidence="1 2">
    <name type="scientific">Smallanthus sonchifolius</name>
    <dbReference type="NCBI Taxonomy" id="185202"/>
    <lineage>
        <taxon>Eukaryota</taxon>
        <taxon>Viridiplantae</taxon>
        <taxon>Streptophyta</taxon>
        <taxon>Embryophyta</taxon>
        <taxon>Tracheophyta</taxon>
        <taxon>Spermatophyta</taxon>
        <taxon>Magnoliopsida</taxon>
        <taxon>eudicotyledons</taxon>
        <taxon>Gunneridae</taxon>
        <taxon>Pentapetalae</taxon>
        <taxon>asterids</taxon>
        <taxon>campanulids</taxon>
        <taxon>Asterales</taxon>
        <taxon>Asteraceae</taxon>
        <taxon>Asteroideae</taxon>
        <taxon>Heliantheae alliance</taxon>
        <taxon>Millerieae</taxon>
        <taxon>Smallanthus</taxon>
    </lineage>
</organism>
<accession>A0ACB9DDL7</accession>
<protein>
    <submittedName>
        <fullName evidence="1">Uncharacterized protein</fullName>
    </submittedName>
</protein>
<proteinExistence type="predicted"/>
<sequence length="69" mass="7218">MEAPGGKPSSGGFTCAGGGQRTRTTTALAEDGEGDSWKPAFPANLVYPPKGPCLIKAQVWKITRLTQGR</sequence>
<evidence type="ECO:0000313" key="1">
    <source>
        <dbReference type="EMBL" id="KAI3744575.1"/>
    </source>
</evidence>
<name>A0ACB9DDL7_9ASTR</name>
<comment type="caution">
    <text evidence="1">The sequence shown here is derived from an EMBL/GenBank/DDBJ whole genome shotgun (WGS) entry which is preliminary data.</text>
</comment>
<evidence type="ECO:0000313" key="2">
    <source>
        <dbReference type="Proteomes" id="UP001056120"/>
    </source>
</evidence>